<reference evidence="2" key="1">
    <citation type="journal article" date="2014" name="Int. J. Syst. Evol. Microbiol.">
        <title>Complete genome sequence of Corynebacterium casei LMG S-19264T (=DSM 44701T), isolated from a smear-ripened cheese.</title>
        <authorList>
            <consortium name="US DOE Joint Genome Institute (JGI-PGF)"/>
            <person name="Walter F."/>
            <person name="Albersmeier A."/>
            <person name="Kalinowski J."/>
            <person name="Ruckert C."/>
        </authorList>
    </citation>
    <scope>NUCLEOTIDE SEQUENCE</scope>
    <source>
        <strain evidence="2">CGMCC 1.12827</strain>
    </source>
</reference>
<feature type="transmembrane region" description="Helical" evidence="1">
    <location>
        <begin position="78"/>
        <end position="99"/>
    </location>
</feature>
<keyword evidence="1" id="KW-0812">Transmembrane</keyword>
<keyword evidence="1" id="KW-1133">Transmembrane helix</keyword>
<dbReference type="Proteomes" id="UP000621454">
    <property type="component" value="Unassembled WGS sequence"/>
</dbReference>
<sequence length="133" mass="13785">MTSTAHTISSTDRATSRRARALSALLLSTGVLHFAAPAPFDSIVPESVPLSPRSATYLSGAAELAIGAGLATSRTRRLAGAAAVALFVAVFPANVTMAVQWWNKGAVPRAIAIGRLPLQIPLIVTAARVARSR</sequence>
<protein>
    <submittedName>
        <fullName evidence="2">Membrane protein</fullName>
    </submittedName>
</protein>
<reference evidence="2" key="2">
    <citation type="submission" date="2020-09" db="EMBL/GenBank/DDBJ databases">
        <authorList>
            <person name="Sun Q."/>
            <person name="Zhou Y."/>
        </authorList>
    </citation>
    <scope>NUCLEOTIDE SEQUENCE</scope>
    <source>
        <strain evidence="2">CGMCC 1.12827</strain>
    </source>
</reference>
<evidence type="ECO:0000313" key="2">
    <source>
        <dbReference type="EMBL" id="GGB34824.1"/>
    </source>
</evidence>
<name>A0A916T8X2_9ACTN</name>
<evidence type="ECO:0000313" key="3">
    <source>
        <dbReference type="Proteomes" id="UP000621454"/>
    </source>
</evidence>
<gene>
    <name evidence="2" type="ORF">GCM10011489_23640</name>
</gene>
<evidence type="ECO:0000256" key="1">
    <source>
        <dbReference type="SAM" id="Phobius"/>
    </source>
</evidence>
<feature type="transmembrane region" description="Helical" evidence="1">
    <location>
        <begin position="111"/>
        <end position="130"/>
    </location>
</feature>
<feature type="transmembrane region" description="Helical" evidence="1">
    <location>
        <begin position="53"/>
        <end position="71"/>
    </location>
</feature>
<dbReference type="AlphaFoldDB" id="A0A916T8X2"/>
<comment type="caution">
    <text evidence="2">The sequence shown here is derived from an EMBL/GenBank/DDBJ whole genome shotgun (WGS) entry which is preliminary data.</text>
</comment>
<proteinExistence type="predicted"/>
<keyword evidence="1" id="KW-0472">Membrane</keyword>
<dbReference type="PANTHER" id="PTHR36974:SF1">
    <property type="entry name" value="DOXX FAMILY MEMBRANE PROTEIN"/>
    <property type="match status" value="1"/>
</dbReference>
<accession>A0A916T8X2</accession>
<dbReference type="PANTHER" id="PTHR36974">
    <property type="entry name" value="MEMBRANE PROTEIN-RELATED"/>
    <property type="match status" value="1"/>
</dbReference>
<dbReference type="EMBL" id="BMGC01000015">
    <property type="protein sequence ID" value="GGB34824.1"/>
    <property type="molecule type" value="Genomic_DNA"/>
</dbReference>
<dbReference type="RefSeq" id="WP_188586785.1">
    <property type="nucleotide sequence ID" value="NZ_BMGC01000015.1"/>
</dbReference>
<organism evidence="2 3">
    <name type="scientific">Gordonia jinhuaensis</name>
    <dbReference type="NCBI Taxonomy" id="1517702"/>
    <lineage>
        <taxon>Bacteria</taxon>
        <taxon>Bacillati</taxon>
        <taxon>Actinomycetota</taxon>
        <taxon>Actinomycetes</taxon>
        <taxon>Mycobacteriales</taxon>
        <taxon>Gordoniaceae</taxon>
        <taxon>Gordonia</taxon>
    </lineage>
</organism>
<keyword evidence="3" id="KW-1185">Reference proteome</keyword>